<organism evidence="2 3">
    <name type="scientific">Pelagicoccus albus</name>
    <dbReference type="NCBI Taxonomy" id="415222"/>
    <lineage>
        <taxon>Bacteria</taxon>
        <taxon>Pseudomonadati</taxon>
        <taxon>Verrucomicrobiota</taxon>
        <taxon>Opitutia</taxon>
        <taxon>Puniceicoccales</taxon>
        <taxon>Pelagicoccaceae</taxon>
        <taxon>Pelagicoccus</taxon>
    </lineage>
</organism>
<dbReference type="InterPro" id="IPR023799">
    <property type="entry name" value="RbfA_dom_sf"/>
</dbReference>
<reference evidence="2 3" key="1">
    <citation type="submission" date="2020-07" db="EMBL/GenBank/DDBJ databases">
        <authorList>
            <person name="Feng X."/>
        </authorList>
    </citation>
    <scope>NUCLEOTIDE SEQUENCE [LARGE SCALE GENOMIC DNA]</scope>
    <source>
        <strain evidence="2 3">JCM23202</strain>
    </source>
</reference>
<dbReference type="AlphaFoldDB" id="A0A7X1E7G8"/>
<keyword evidence="1" id="KW-0690">Ribosome biogenesis</keyword>
<dbReference type="PANTHER" id="PTHR33515:SF1">
    <property type="entry name" value="RIBOSOME-BINDING FACTOR A, CHLOROPLASTIC-RELATED"/>
    <property type="match status" value="1"/>
</dbReference>
<evidence type="ECO:0000256" key="1">
    <source>
        <dbReference type="ARBA" id="ARBA00022517"/>
    </source>
</evidence>
<dbReference type="Gene3D" id="3.30.300.20">
    <property type="match status" value="1"/>
</dbReference>
<name>A0A7X1E7G8_9BACT</name>
<evidence type="ECO:0000313" key="2">
    <source>
        <dbReference type="EMBL" id="MBC2605118.1"/>
    </source>
</evidence>
<dbReference type="GO" id="GO:0005829">
    <property type="term" value="C:cytosol"/>
    <property type="evidence" value="ECO:0007669"/>
    <property type="project" value="TreeGrafter"/>
</dbReference>
<dbReference type="EMBL" id="JACHVC010000006">
    <property type="protein sequence ID" value="MBC2605118.1"/>
    <property type="molecule type" value="Genomic_DNA"/>
</dbReference>
<dbReference type="Proteomes" id="UP000526501">
    <property type="component" value="Unassembled WGS sequence"/>
</dbReference>
<dbReference type="PANTHER" id="PTHR33515">
    <property type="entry name" value="RIBOSOME-BINDING FACTOR A, CHLOROPLASTIC-RELATED"/>
    <property type="match status" value="1"/>
</dbReference>
<sequence length="126" mass="14393">MSKRKVRVGELVKREISDILHTRFKNEAVTITITEVDVSPDNKNALVLYSVFETKTYDRRKAQQFFRKNGYMFGRELSKRIILKNLPVLTFAFDEKNQAATKVNELIDELQIPEGGAADSTSPEGK</sequence>
<dbReference type="SUPFAM" id="SSF89919">
    <property type="entry name" value="Ribosome-binding factor A, RbfA"/>
    <property type="match status" value="1"/>
</dbReference>
<dbReference type="InterPro" id="IPR000238">
    <property type="entry name" value="RbfA"/>
</dbReference>
<dbReference type="RefSeq" id="WP_185659011.1">
    <property type="nucleotide sequence ID" value="NZ_CAWPOO010000006.1"/>
</dbReference>
<protein>
    <submittedName>
        <fullName evidence="2">Ribosome-binding factor A</fullName>
    </submittedName>
</protein>
<keyword evidence="3" id="KW-1185">Reference proteome</keyword>
<gene>
    <name evidence="2" type="ORF">H5P27_03590</name>
</gene>
<proteinExistence type="predicted"/>
<dbReference type="InterPro" id="IPR015946">
    <property type="entry name" value="KH_dom-like_a/b"/>
</dbReference>
<comment type="caution">
    <text evidence="2">The sequence shown here is derived from an EMBL/GenBank/DDBJ whole genome shotgun (WGS) entry which is preliminary data.</text>
</comment>
<dbReference type="GO" id="GO:0043024">
    <property type="term" value="F:ribosomal small subunit binding"/>
    <property type="evidence" value="ECO:0007669"/>
    <property type="project" value="TreeGrafter"/>
</dbReference>
<evidence type="ECO:0000313" key="3">
    <source>
        <dbReference type="Proteomes" id="UP000526501"/>
    </source>
</evidence>
<dbReference type="Pfam" id="PF02033">
    <property type="entry name" value="RBFA"/>
    <property type="match status" value="1"/>
</dbReference>
<accession>A0A7X1E7G8</accession>
<dbReference type="GO" id="GO:0006364">
    <property type="term" value="P:rRNA processing"/>
    <property type="evidence" value="ECO:0007669"/>
    <property type="project" value="InterPro"/>
</dbReference>